<keyword evidence="1 5" id="KW-0768">Sushi</keyword>
<dbReference type="AlphaFoldDB" id="A0A7K5KZU8"/>
<dbReference type="InterPro" id="IPR035976">
    <property type="entry name" value="Sushi/SCR/CCP_sf"/>
</dbReference>
<protein>
    <submittedName>
        <fullName evidence="7">CR2 protein</fullName>
    </submittedName>
</protein>
<dbReference type="PROSITE" id="PS50923">
    <property type="entry name" value="SUSHI"/>
    <property type="match status" value="1"/>
</dbReference>
<evidence type="ECO:0000313" key="7">
    <source>
        <dbReference type="EMBL" id="NWT11798.1"/>
    </source>
</evidence>
<sequence>CPVPQIQNGRVTAPKPSYTYGDSVTFRCRRGFTLRGSRTSQCRGDSSWHPPVPVCEQGKEQHLGLPGFLLAPP</sequence>
<evidence type="ECO:0000256" key="4">
    <source>
        <dbReference type="ARBA" id="ARBA00023157"/>
    </source>
</evidence>
<keyword evidence="4 5" id="KW-1015">Disulfide bond</keyword>
<evidence type="ECO:0000259" key="6">
    <source>
        <dbReference type="PROSITE" id="PS50923"/>
    </source>
</evidence>
<dbReference type="EMBL" id="VZRF01005017">
    <property type="protein sequence ID" value="NWT11798.1"/>
    <property type="molecule type" value="Genomic_DNA"/>
</dbReference>
<dbReference type="Gene3D" id="2.10.70.10">
    <property type="entry name" value="Complement Module, domain 1"/>
    <property type="match status" value="1"/>
</dbReference>
<organism evidence="7 8">
    <name type="scientific">Vireo altiloquus</name>
    <name type="common">Black-whiskered vireo</name>
    <name type="synonym">Muscicapa altiloqua</name>
    <dbReference type="NCBI Taxonomy" id="34956"/>
    <lineage>
        <taxon>Eukaryota</taxon>
        <taxon>Metazoa</taxon>
        <taxon>Chordata</taxon>
        <taxon>Craniata</taxon>
        <taxon>Vertebrata</taxon>
        <taxon>Euteleostomi</taxon>
        <taxon>Archelosauria</taxon>
        <taxon>Archosauria</taxon>
        <taxon>Dinosauria</taxon>
        <taxon>Saurischia</taxon>
        <taxon>Theropoda</taxon>
        <taxon>Coelurosauria</taxon>
        <taxon>Aves</taxon>
        <taxon>Neognathae</taxon>
        <taxon>Neoaves</taxon>
        <taxon>Telluraves</taxon>
        <taxon>Australaves</taxon>
        <taxon>Passeriformes</taxon>
        <taxon>Corvoidea</taxon>
        <taxon>Vireonidae</taxon>
        <taxon>Vireoninae</taxon>
        <taxon>Vireo</taxon>
    </lineage>
</organism>
<accession>A0A7K5KZU8</accession>
<dbReference type="CDD" id="cd00033">
    <property type="entry name" value="CCP"/>
    <property type="match status" value="1"/>
</dbReference>
<name>A0A7K5KZU8_VIRAL</name>
<gene>
    <name evidence="7" type="primary">Cr2_2</name>
    <name evidence="7" type="ORF">VIRALT_R16240</name>
</gene>
<keyword evidence="3" id="KW-0677">Repeat</keyword>
<keyword evidence="8" id="KW-1185">Reference proteome</keyword>
<dbReference type="PANTHER" id="PTHR45656:SF4">
    <property type="entry name" value="PROTEIN CBR-CLEC-78"/>
    <property type="match status" value="1"/>
</dbReference>
<feature type="disulfide bond" evidence="5">
    <location>
        <begin position="28"/>
        <end position="55"/>
    </location>
</feature>
<dbReference type="SMART" id="SM00032">
    <property type="entry name" value="CCP"/>
    <property type="match status" value="1"/>
</dbReference>
<dbReference type="InterPro" id="IPR051277">
    <property type="entry name" value="SEZ6_CSMD_C4BPB_Regulators"/>
</dbReference>
<dbReference type="InterPro" id="IPR000436">
    <property type="entry name" value="Sushi_SCR_CCP_dom"/>
</dbReference>
<evidence type="ECO:0000313" key="8">
    <source>
        <dbReference type="Proteomes" id="UP000589495"/>
    </source>
</evidence>
<dbReference type="Proteomes" id="UP000589495">
    <property type="component" value="Unassembled WGS sequence"/>
</dbReference>
<evidence type="ECO:0000256" key="1">
    <source>
        <dbReference type="ARBA" id="ARBA00022659"/>
    </source>
</evidence>
<comment type="caution">
    <text evidence="7">The sequence shown here is derived from an EMBL/GenBank/DDBJ whole genome shotgun (WGS) entry which is preliminary data.</text>
</comment>
<evidence type="ECO:0000256" key="3">
    <source>
        <dbReference type="ARBA" id="ARBA00022737"/>
    </source>
</evidence>
<evidence type="ECO:0000256" key="5">
    <source>
        <dbReference type="PROSITE-ProRule" id="PRU00302"/>
    </source>
</evidence>
<dbReference type="Pfam" id="PF00084">
    <property type="entry name" value="Sushi"/>
    <property type="match status" value="1"/>
</dbReference>
<dbReference type="FunFam" id="2.10.70.10:FF:000014">
    <property type="entry name" value="Membrane cofactor protein"/>
    <property type="match status" value="1"/>
</dbReference>
<proteinExistence type="predicted"/>
<comment type="caution">
    <text evidence="5">Lacks conserved residue(s) required for the propagation of feature annotation.</text>
</comment>
<feature type="non-terminal residue" evidence="7">
    <location>
        <position position="1"/>
    </location>
</feature>
<feature type="non-terminal residue" evidence="7">
    <location>
        <position position="73"/>
    </location>
</feature>
<keyword evidence="2" id="KW-0732">Signal</keyword>
<dbReference type="PANTHER" id="PTHR45656">
    <property type="entry name" value="PROTEIN CBR-CLEC-78"/>
    <property type="match status" value="1"/>
</dbReference>
<evidence type="ECO:0000256" key="2">
    <source>
        <dbReference type="ARBA" id="ARBA00022729"/>
    </source>
</evidence>
<reference evidence="7 8" key="1">
    <citation type="submission" date="2019-09" db="EMBL/GenBank/DDBJ databases">
        <title>Bird 10,000 Genomes (B10K) Project - Family phase.</title>
        <authorList>
            <person name="Zhang G."/>
        </authorList>
    </citation>
    <scope>NUCLEOTIDE SEQUENCE [LARGE SCALE GENOMIC DNA]</scope>
    <source>
        <strain evidence="7">B10K-DU-001-22</strain>
        <tissue evidence="7">Muscle</tissue>
    </source>
</reference>
<feature type="domain" description="Sushi" evidence="6">
    <location>
        <begin position="1"/>
        <end position="57"/>
    </location>
</feature>
<dbReference type="SUPFAM" id="SSF57535">
    <property type="entry name" value="Complement control module/SCR domain"/>
    <property type="match status" value="1"/>
</dbReference>